<comment type="caution">
    <text evidence="2">The sequence shown here is derived from an EMBL/GenBank/DDBJ whole genome shotgun (WGS) entry which is preliminary data.</text>
</comment>
<feature type="transmembrane region" description="Helical" evidence="1">
    <location>
        <begin position="296"/>
        <end position="322"/>
    </location>
</feature>
<accession>A0ABX5IPK9</accession>
<feature type="transmembrane region" description="Helical" evidence="1">
    <location>
        <begin position="29"/>
        <end position="46"/>
    </location>
</feature>
<gene>
    <name evidence="2" type="ORF">BU057_02425</name>
</gene>
<evidence type="ECO:0000313" key="2">
    <source>
        <dbReference type="EMBL" id="PTI70289.1"/>
    </source>
</evidence>
<dbReference type="PANTHER" id="PTHR30354:SF26">
    <property type="entry name" value="TRANSPORTER, PUTATIVE-RELATED"/>
    <property type="match status" value="1"/>
</dbReference>
<dbReference type="InterPro" id="IPR003474">
    <property type="entry name" value="Glcn_transporter"/>
</dbReference>
<keyword evidence="1" id="KW-0812">Transmembrane</keyword>
<feature type="transmembrane region" description="Helical" evidence="1">
    <location>
        <begin position="58"/>
        <end position="77"/>
    </location>
</feature>
<dbReference type="EMBL" id="PZFR01000006">
    <property type="protein sequence ID" value="PTI70289.1"/>
    <property type="molecule type" value="Genomic_DNA"/>
</dbReference>
<organism evidence="2 3">
    <name type="scientific">Staphylococcus succinus</name>
    <dbReference type="NCBI Taxonomy" id="61015"/>
    <lineage>
        <taxon>Bacteria</taxon>
        <taxon>Bacillati</taxon>
        <taxon>Bacillota</taxon>
        <taxon>Bacilli</taxon>
        <taxon>Bacillales</taxon>
        <taxon>Staphylococcaceae</taxon>
        <taxon>Staphylococcus</taxon>
    </lineage>
</organism>
<sequence length="444" mass="47135">MDTNIYLLIITLLSIVIVILGVAWWKWHAFISLTVAGLFLAIMAGLSPEKIVTAYETGVGDVLGHLVGILALGTILGKLMSDSGAGMQISDYLIKSLGYKKLPWAMMLSGFIIGIPVFFEVGIVILLPLVISIHKTTKTNILLIAIPLLAGLSIVHGIVPPHPGAMTAIGIYDANLGKVLLYSLIIALPTAILAGPVFGKFISKRLIPENPPNIIKVSNKTNGFPSVPVSFLVIVLPVLLMLLSIVTPYLGEIPTILKNALLFIGSPVIALLISCFVAFYLLGFKQGMTKNVIKDLVEECIIPVGSIILIIGAGGGFKQILIETGVGNTIAQMTEHLSLSPLLLAFLVAGLIRVATGSATVALTTAAGIVSPIIQHMSGVNLELLVIATGAGSLMLSHVNDAGFWMVKEYLGLNVIETFKTWTVMETLLAVIAFTFAFIIDALV</sequence>
<dbReference type="Pfam" id="PF02447">
    <property type="entry name" value="GntP_permease"/>
    <property type="match status" value="1"/>
</dbReference>
<name>A0ABX5IPK9_9STAP</name>
<dbReference type="NCBIfam" id="TIGR00791">
    <property type="entry name" value="gntP"/>
    <property type="match status" value="1"/>
</dbReference>
<dbReference type="Proteomes" id="UP000240859">
    <property type="component" value="Unassembled WGS sequence"/>
</dbReference>
<feature type="transmembrane region" description="Helical" evidence="1">
    <location>
        <begin position="179"/>
        <end position="202"/>
    </location>
</feature>
<feature type="transmembrane region" description="Helical" evidence="1">
    <location>
        <begin position="104"/>
        <end position="129"/>
    </location>
</feature>
<dbReference type="PANTHER" id="PTHR30354">
    <property type="entry name" value="GNT FAMILY GLUCONATE TRANSPORTER"/>
    <property type="match status" value="1"/>
</dbReference>
<proteinExistence type="predicted"/>
<reference evidence="2 3" key="1">
    <citation type="journal article" date="2016" name="Front. Microbiol.">
        <title>Comprehensive Phylogenetic Analysis of Bovine Non-aureus Staphylococci Species Based on Whole-Genome Sequencing.</title>
        <authorList>
            <person name="Naushad S."/>
            <person name="Barkema H.W."/>
            <person name="Luby C."/>
            <person name="Condas L.A."/>
            <person name="Nobrega D.B."/>
            <person name="Carson D.A."/>
            <person name="De Buck J."/>
        </authorList>
    </citation>
    <scope>NUCLEOTIDE SEQUENCE [LARGE SCALE GENOMIC DNA]</scope>
    <source>
        <strain evidence="2 3">SNUC 1084</strain>
    </source>
</reference>
<feature type="transmembrane region" description="Helical" evidence="1">
    <location>
        <begin position="342"/>
        <end position="370"/>
    </location>
</feature>
<feature type="transmembrane region" description="Helical" evidence="1">
    <location>
        <begin position="5"/>
        <end position="23"/>
    </location>
</feature>
<evidence type="ECO:0000256" key="1">
    <source>
        <dbReference type="SAM" id="Phobius"/>
    </source>
</evidence>
<feature type="transmembrane region" description="Helical" evidence="1">
    <location>
        <begin position="419"/>
        <end position="440"/>
    </location>
</feature>
<feature type="transmembrane region" description="Helical" evidence="1">
    <location>
        <begin position="141"/>
        <end position="159"/>
    </location>
</feature>
<feature type="transmembrane region" description="Helical" evidence="1">
    <location>
        <begin position="382"/>
        <end position="399"/>
    </location>
</feature>
<dbReference type="GeneID" id="93719275"/>
<protein>
    <submittedName>
        <fullName evidence="2">2-keto-3-deoxygluconate permease</fullName>
    </submittedName>
</protein>
<keyword evidence="3" id="KW-1185">Reference proteome</keyword>
<keyword evidence="1" id="KW-1133">Transmembrane helix</keyword>
<dbReference type="PIRSF" id="PIRSF002746">
    <property type="entry name" value="Gluconate_transporter"/>
    <property type="match status" value="1"/>
</dbReference>
<keyword evidence="1" id="KW-0472">Membrane</keyword>
<evidence type="ECO:0000313" key="3">
    <source>
        <dbReference type="Proteomes" id="UP000240859"/>
    </source>
</evidence>
<dbReference type="RefSeq" id="WP_046838017.1">
    <property type="nucleotide sequence ID" value="NZ_CP018199.1"/>
</dbReference>
<feature type="transmembrane region" description="Helical" evidence="1">
    <location>
        <begin position="223"/>
        <end position="250"/>
    </location>
</feature>
<feature type="transmembrane region" description="Helical" evidence="1">
    <location>
        <begin position="262"/>
        <end position="284"/>
    </location>
</feature>